<dbReference type="EMBL" id="BSDZ01000119">
    <property type="protein sequence ID" value="GLI71737.1"/>
    <property type="molecule type" value="Genomic_DNA"/>
</dbReference>
<evidence type="ECO:0000313" key="2">
    <source>
        <dbReference type="EMBL" id="GLI71737.1"/>
    </source>
</evidence>
<keyword evidence="3" id="KW-1185">Reference proteome</keyword>
<sequence>MAARSDAAGAETCRPSGRTKRRGHPPRIVPSRGSRPLEGLADRCPMDRTASATSSGEEDEAGSNEPRPAGSELMYDTFRLMFWRAGTRSDSGAASLMVEVTIADAVSTALVAAAAGILAQLLVVTGDGAAAEAAAEIAVDAREAATEAPKCTAVVAAAGTPRVASEAAAMPAAVRTAAGSGTGLAAAAGPRKSGAV</sequence>
<evidence type="ECO:0000256" key="1">
    <source>
        <dbReference type="SAM" id="MobiDB-lite"/>
    </source>
</evidence>
<name>A0ABQ5SQT3_9CHLO</name>
<proteinExistence type="predicted"/>
<organism evidence="2 3">
    <name type="scientific">Volvox africanus</name>
    <dbReference type="NCBI Taxonomy" id="51714"/>
    <lineage>
        <taxon>Eukaryota</taxon>
        <taxon>Viridiplantae</taxon>
        <taxon>Chlorophyta</taxon>
        <taxon>core chlorophytes</taxon>
        <taxon>Chlorophyceae</taxon>
        <taxon>CS clade</taxon>
        <taxon>Chlamydomonadales</taxon>
        <taxon>Volvocaceae</taxon>
        <taxon>Volvox</taxon>
    </lineage>
</organism>
<gene>
    <name evidence="2" type="ORF">VaNZ11_017042</name>
</gene>
<reference evidence="2 3" key="1">
    <citation type="journal article" date="2023" name="IScience">
        <title>Expanded male sex-determining region conserved during the evolution of homothallism in the green alga Volvox.</title>
        <authorList>
            <person name="Yamamoto K."/>
            <person name="Matsuzaki R."/>
            <person name="Mahakham W."/>
            <person name="Heman W."/>
            <person name="Sekimoto H."/>
            <person name="Kawachi M."/>
            <person name="Minakuchi Y."/>
            <person name="Toyoda A."/>
            <person name="Nozaki H."/>
        </authorList>
    </citation>
    <scope>NUCLEOTIDE SEQUENCE [LARGE SCALE GENOMIC DNA]</scope>
    <source>
        <strain evidence="2 3">NIES-4468</strain>
    </source>
</reference>
<comment type="caution">
    <text evidence="2">The sequence shown here is derived from an EMBL/GenBank/DDBJ whole genome shotgun (WGS) entry which is preliminary data.</text>
</comment>
<protein>
    <recommendedName>
        <fullName evidence="4">VAN3-binding protein-like auxin canalisation domain-containing protein</fullName>
    </recommendedName>
</protein>
<feature type="region of interest" description="Disordered" evidence="1">
    <location>
        <begin position="1"/>
        <end position="70"/>
    </location>
</feature>
<evidence type="ECO:0000313" key="3">
    <source>
        <dbReference type="Proteomes" id="UP001165090"/>
    </source>
</evidence>
<dbReference type="Proteomes" id="UP001165090">
    <property type="component" value="Unassembled WGS sequence"/>
</dbReference>
<accession>A0ABQ5SQT3</accession>
<evidence type="ECO:0008006" key="4">
    <source>
        <dbReference type="Google" id="ProtNLM"/>
    </source>
</evidence>